<feature type="region of interest" description="Disordered" evidence="1">
    <location>
        <begin position="1"/>
        <end position="33"/>
    </location>
</feature>
<feature type="transmembrane region" description="Helical" evidence="2">
    <location>
        <begin position="44"/>
        <end position="61"/>
    </location>
</feature>
<organism evidence="3 4">
    <name type="scientific">Populus tomentosa</name>
    <name type="common">Chinese white poplar</name>
    <dbReference type="NCBI Taxonomy" id="118781"/>
    <lineage>
        <taxon>Eukaryota</taxon>
        <taxon>Viridiplantae</taxon>
        <taxon>Streptophyta</taxon>
        <taxon>Embryophyta</taxon>
        <taxon>Tracheophyta</taxon>
        <taxon>Spermatophyta</taxon>
        <taxon>Magnoliopsida</taxon>
        <taxon>eudicotyledons</taxon>
        <taxon>Gunneridae</taxon>
        <taxon>Pentapetalae</taxon>
        <taxon>rosids</taxon>
        <taxon>fabids</taxon>
        <taxon>Malpighiales</taxon>
        <taxon>Salicaceae</taxon>
        <taxon>Saliceae</taxon>
        <taxon>Populus</taxon>
    </lineage>
</organism>
<gene>
    <name evidence="3" type="ORF">POTOM_027603</name>
</gene>
<proteinExistence type="predicted"/>
<keyword evidence="2" id="KW-0812">Transmembrane</keyword>
<dbReference type="EMBL" id="JAAWWB010000013">
    <property type="protein sequence ID" value="KAG6768676.1"/>
    <property type="molecule type" value="Genomic_DNA"/>
</dbReference>
<protein>
    <submittedName>
        <fullName evidence="3">Uncharacterized protein</fullName>
    </submittedName>
</protein>
<keyword evidence="2" id="KW-0472">Membrane</keyword>
<reference evidence="3" key="1">
    <citation type="journal article" date="2020" name="bioRxiv">
        <title>Hybrid origin of Populus tomentosa Carr. identified through genome sequencing and phylogenomic analysis.</title>
        <authorList>
            <person name="An X."/>
            <person name="Gao K."/>
            <person name="Chen Z."/>
            <person name="Li J."/>
            <person name="Yang X."/>
            <person name="Yang X."/>
            <person name="Zhou J."/>
            <person name="Guo T."/>
            <person name="Zhao T."/>
            <person name="Huang S."/>
            <person name="Miao D."/>
            <person name="Khan W.U."/>
            <person name="Rao P."/>
            <person name="Ye M."/>
            <person name="Lei B."/>
            <person name="Liao W."/>
            <person name="Wang J."/>
            <person name="Ji L."/>
            <person name="Li Y."/>
            <person name="Guo B."/>
            <person name="Mustafa N.S."/>
            <person name="Li S."/>
            <person name="Yun Q."/>
            <person name="Keller S.R."/>
            <person name="Mao J."/>
            <person name="Zhang R."/>
            <person name="Strauss S.H."/>
        </authorList>
    </citation>
    <scope>NUCLEOTIDE SEQUENCE</scope>
    <source>
        <strain evidence="3">GM15</strain>
        <tissue evidence="3">Leaf</tissue>
    </source>
</reference>
<evidence type="ECO:0000313" key="3">
    <source>
        <dbReference type="EMBL" id="KAG6768676.1"/>
    </source>
</evidence>
<feature type="compositionally biased region" description="Low complexity" evidence="1">
    <location>
        <begin position="22"/>
        <end position="33"/>
    </location>
</feature>
<name>A0A8X7ZG14_POPTO</name>
<dbReference type="Proteomes" id="UP000886885">
    <property type="component" value="Chromosome 7A"/>
</dbReference>
<keyword evidence="4" id="KW-1185">Reference proteome</keyword>
<keyword evidence="2" id="KW-1133">Transmembrane helix</keyword>
<evidence type="ECO:0000256" key="1">
    <source>
        <dbReference type="SAM" id="MobiDB-lite"/>
    </source>
</evidence>
<evidence type="ECO:0000313" key="4">
    <source>
        <dbReference type="Proteomes" id="UP000886885"/>
    </source>
</evidence>
<comment type="caution">
    <text evidence="3">The sequence shown here is derived from an EMBL/GenBank/DDBJ whole genome shotgun (WGS) entry which is preliminary data.</text>
</comment>
<dbReference type="AlphaFoldDB" id="A0A8X7ZG14"/>
<accession>A0A8X7ZG14</accession>
<evidence type="ECO:0000256" key="2">
    <source>
        <dbReference type="SAM" id="Phobius"/>
    </source>
</evidence>
<sequence length="184" mass="20285">MESLQLPPRPVLNLDEKPMNTSAESSSMSDYSLESGKACPMNDTGSLIVITIMINCNLIYVRRRSKRRITGKVEEKEGEDGALGDRQFFSLYSKTNRCEKEERRLVQLKMSENMIIGQANSSSGMVTNDKYVGIQFSGLQDLGFKSAVAACRTEDEEEDGMMQDKAQVVVLGWLIGGGAVALSD</sequence>